<dbReference type="Gene3D" id="3.40.630.30">
    <property type="match status" value="1"/>
</dbReference>
<name>A0ABR3YFH7_9EURO</name>
<proteinExistence type="predicted"/>
<evidence type="ECO:0000313" key="3">
    <source>
        <dbReference type="Proteomes" id="UP001583193"/>
    </source>
</evidence>
<reference evidence="2 3" key="1">
    <citation type="journal article" date="2024" name="IMA Fungus">
        <title>IMA Genome - F19 : A genome assembly and annotation guide to empower mycologists, including annotated draft genome sequences of Ceratocystis pirilliformis, Diaporthe australafricana, Fusarium ophioides, Paecilomyces lecythidis, and Sporothrix stenoceras.</title>
        <authorList>
            <person name="Aylward J."/>
            <person name="Wilson A.M."/>
            <person name="Visagie C.M."/>
            <person name="Spraker J."/>
            <person name="Barnes I."/>
            <person name="Buitendag C."/>
            <person name="Ceriani C."/>
            <person name="Del Mar Angel L."/>
            <person name="du Plessis D."/>
            <person name="Fuchs T."/>
            <person name="Gasser K."/>
            <person name="Kramer D."/>
            <person name="Li W."/>
            <person name="Munsamy K."/>
            <person name="Piso A."/>
            <person name="Price J.L."/>
            <person name="Sonnekus B."/>
            <person name="Thomas C."/>
            <person name="van der Nest A."/>
            <person name="van Dijk A."/>
            <person name="van Heerden A."/>
            <person name="van Vuuren N."/>
            <person name="Yilmaz N."/>
            <person name="Duong T.A."/>
            <person name="van der Merwe N.A."/>
            <person name="Wingfield M.J."/>
            <person name="Wingfield B.D."/>
        </authorList>
    </citation>
    <scope>NUCLEOTIDE SEQUENCE [LARGE SCALE GENOMIC DNA]</scope>
    <source>
        <strain evidence="2 3">CMW 18167</strain>
    </source>
</reference>
<dbReference type="Pfam" id="PF00583">
    <property type="entry name" value="Acetyltransf_1"/>
    <property type="match status" value="1"/>
</dbReference>
<evidence type="ECO:0000259" key="1">
    <source>
        <dbReference type="Pfam" id="PF00583"/>
    </source>
</evidence>
<dbReference type="InterPro" id="IPR016181">
    <property type="entry name" value="Acyl_CoA_acyltransferase"/>
</dbReference>
<dbReference type="CDD" id="cd04301">
    <property type="entry name" value="NAT_SF"/>
    <property type="match status" value="1"/>
</dbReference>
<organism evidence="2 3">
    <name type="scientific">Paecilomyces lecythidis</name>
    <dbReference type="NCBI Taxonomy" id="3004212"/>
    <lineage>
        <taxon>Eukaryota</taxon>
        <taxon>Fungi</taxon>
        <taxon>Dikarya</taxon>
        <taxon>Ascomycota</taxon>
        <taxon>Pezizomycotina</taxon>
        <taxon>Eurotiomycetes</taxon>
        <taxon>Eurotiomycetidae</taxon>
        <taxon>Eurotiales</taxon>
        <taxon>Thermoascaceae</taxon>
        <taxon>Paecilomyces</taxon>
    </lineage>
</organism>
<dbReference type="SUPFAM" id="SSF55729">
    <property type="entry name" value="Acyl-CoA N-acyltransferases (Nat)"/>
    <property type="match status" value="1"/>
</dbReference>
<dbReference type="Proteomes" id="UP001583193">
    <property type="component" value="Unassembled WGS sequence"/>
</dbReference>
<evidence type="ECO:0000313" key="2">
    <source>
        <dbReference type="EMBL" id="KAL1886790.1"/>
    </source>
</evidence>
<keyword evidence="3" id="KW-1185">Reference proteome</keyword>
<gene>
    <name evidence="2" type="ORF">Plec18167_000725</name>
</gene>
<dbReference type="EMBL" id="JAVDPF010000001">
    <property type="protein sequence ID" value="KAL1886790.1"/>
    <property type="molecule type" value="Genomic_DNA"/>
</dbReference>
<feature type="domain" description="N-acetyltransferase" evidence="1">
    <location>
        <begin position="115"/>
        <end position="191"/>
    </location>
</feature>
<dbReference type="InterPro" id="IPR000182">
    <property type="entry name" value="GNAT_dom"/>
</dbReference>
<comment type="caution">
    <text evidence="2">The sequence shown here is derived from an EMBL/GenBank/DDBJ whole genome shotgun (WGS) entry which is preliminary data.</text>
</comment>
<protein>
    <recommendedName>
        <fullName evidence="1">N-acetyltransferase domain-containing protein</fullName>
    </recommendedName>
</protein>
<accession>A0ABR3YFH7</accession>
<sequence>MGSSTDYDYSYFRIPKESPDIASYAEKYKQLRLAALRLSPTSFSSTYEIEATFSDETWGARLTAPEKQTFICVARPRAPAATAAGTTNDQCEIVSGEWVAQVTLLGPLSMVDFNLPEESGQPAGSEDEERWQMLSLYTLPANRGRGIAKELCREVFRYLVTARQEADAIRVRIMVKPENQATVSMYRSLGFVDAGRCTLAEALRANGDGNMVPSDGGGEKFNKRGGLIMTLSLRR</sequence>